<name>A0A1S3YQI9_TOBAC</name>
<dbReference type="InterPro" id="IPR000477">
    <property type="entry name" value="RT_dom"/>
</dbReference>
<dbReference type="InterPro" id="IPR052343">
    <property type="entry name" value="Retrotransposon-Effector_Assoc"/>
</dbReference>
<organism evidence="2">
    <name type="scientific">Nicotiana tabacum</name>
    <name type="common">Common tobacco</name>
    <dbReference type="NCBI Taxonomy" id="4097"/>
    <lineage>
        <taxon>Eukaryota</taxon>
        <taxon>Viridiplantae</taxon>
        <taxon>Streptophyta</taxon>
        <taxon>Embryophyta</taxon>
        <taxon>Tracheophyta</taxon>
        <taxon>Spermatophyta</taxon>
        <taxon>Magnoliopsida</taxon>
        <taxon>eudicotyledons</taxon>
        <taxon>Gunneridae</taxon>
        <taxon>Pentapetalae</taxon>
        <taxon>asterids</taxon>
        <taxon>lamiids</taxon>
        <taxon>Solanales</taxon>
        <taxon>Solanaceae</taxon>
        <taxon>Nicotianoideae</taxon>
        <taxon>Nicotianeae</taxon>
        <taxon>Nicotiana</taxon>
    </lineage>
</organism>
<sequence>MDLEEIAKNEEISWRQKSRVQWLKQGDRNTKFFRRVANANMRFNTVDRLNINGTQMEDLNTIKAEILSFYQQLYKEPEEWRPDFNYPHASKINESEVQWLQREFDEQEILEGLRACAADKAPGPDGYTMGFFLHCWELVGAGDLKDYMPISLIGSLYKIISKVLTERLKKVIYKLVDEQQMAFIKGRQIMDASLIANECVDSTIKEKIPGILCKLDIEKAFDHINWSFLLKLLKDLGFGIKWIQFCITNVRFSILINGSPEGFFPSQRG</sequence>
<dbReference type="AlphaFoldDB" id="A0A1S3YQI9"/>
<dbReference type="STRING" id="4097.A0A1S3YQI9"/>
<dbReference type="PANTHER" id="PTHR46890:SF50">
    <property type="entry name" value="RNA-DIRECTED DNA POLYMERASE, EUKARYOTA, REVERSE TRANSCRIPTASE ZINC-BINDING DOMAIN PROTEIN-RELATED"/>
    <property type="match status" value="1"/>
</dbReference>
<evidence type="ECO:0000313" key="2">
    <source>
        <dbReference type="RefSeq" id="XP_016454476.1"/>
    </source>
</evidence>
<evidence type="ECO:0000259" key="1">
    <source>
        <dbReference type="Pfam" id="PF00078"/>
    </source>
</evidence>
<gene>
    <name evidence="2" type="primary">LOC107778702</name>
</gene>
<dbReference type="Pfam" id="PF00078">
    <property type="entry name" value="RVT_1"/>
    <property type="match status" value="1"/>
</dbReference>
<dbReference type="PANTHER" id="PTHR46890">
    <property type="entry name" value="NON-LTR RETROLELEMENT REVERSE TRANSCRIPTASE-LIKE PROTEIN-RELATED"/>
    <property type="match status" value="1"/>
</dbReference>
<protein>
    <recommendedName>
        <fullName evidence="1">Reverse transcriptase domain-containing protein</fullName>
    </recommendedName>
</protein>
<feature type="domain" description="Reverse transcriptase" evidence="1">
    <location>
        <begin position="145"/>
        <end position="263"/>
    </location>
</feature>
<dbReference type="OMA" id="IRWINEC"/>
<dbReference type="KEGG" id="nta:107778702"/>
<reference evidence="2" key="1">
    <citation type="submission" date="2025-08" db="UniProtKB">
        <authorList>
            <consortium name="RefSeq"/>
        </authorList>
    </citation>
    <scope>IDENTIFICATION</scope>
</reference>
<dbReference type="RefSeq" id="XP_016454476.1">
    <property type="nucleotide sequence ID" value="XM_016598990.1"/>
</dbReference>
<proteinExistence type="predicted"/>
<accession>A0A1S3YQI9</accession>
<dbReference type="OrthoDB" id="1305336at2759"/>
<dbReference type="PaxDb" id="4097-A0A1S3YQI9"/>